<dbReference type="RefSeq" id="WP_139822489.1">
    <property type="nucleotide sequence ID" value="NZ_AP022581.1"/>
</dbReference>
<gene>
    <name evidence="2" type="ORF">MLAC_08840</name>
</gene>
<dbReference type="EMBL" id="AP022581">
    <property type="protein sequence ID" value="BBX95590.1"/>
    <property type="molecule type" value="Genomic_DNA"/>
</dbReference>
<dbReference type="KEGG" id="mlj:MLAC_08840"/>
<organism evidence="2 3">
    <name type="scientific">Mycobacterium lacus</name>
    <dbReference type="NCBI Taxonomy" id="169765"/>
    <lineage>
        <taxon>Bacteria</taxon>
        <taxon>Bacillati</taxon>
        <taxon>Actinomycetota</taxon>
        <taxon>Actinomycetes</taxon>
        <taxon>Mycobacteriales</taxon>
        <taxon>Mycobacteriaceae</taxon>
        <taxon>Mycobacterium</taxon>
    </lineage>
</organism>
<protein>
    <submittedName>
        <fullName evidence="2">Uncharacterized protein</fullName>
    </submittedName>
</protein>
<dbReference type="AlphaFoldDB" id="A0A7I7NGA8"/>
<evidence type="ECO:0000313" key="2">
    <source>
        <dbReference type="EMBL" id="BBX95590.1"/>
    </source>
</evidence>
<dbReference type="Proteomes" id="UP000466396">
    <property type="component" value="Chromosome"/>
</dbReference>
<evidence type="ECO:0000256" key="1">
    <source>
        <dbReference type="SAM" id="MobiDB-lite"/>
    </source>
</evidence>
<evidence type="ECO:0000313" key="3">
    <source>
        <dbReference type="Proteomes" id="UP000466396"/>
    </source>
</evidence>
<name>A0A7I7NGA8_9MYCO</name>
<sequence length="72" mass="7474">MSLVMVAREMIVGIGSVFGLIGVAGNPDANGATGASHPRVAGVTTIDAAVHQRHRRRDLRATTRQDAAANIP</sequence>
<keyword evidence="3" id="KW-1185">Reference proteome</keyword>
<feature type="region of interest" description="Disordered" evidence="1">
    <location>
        <begin position="51"/>
        <end position="72"/>
    </location>
</feature>
<reference evidence="2 3" key="1">
    <citation type="journal article" date="2019" name="Emerg. Microbes Infect.">
        <title>Comprehensive subspecies identification of 175 nontuberculous mycobacteria species based on 7547 genomic profiles.</title>
        <authorList>
            <person name="Matsumoto Y."/>
            <person name="Kinjo T."/>
            <person name="Motooka D."/>
            <person name="Nabeya D."/>
            <person name="Jung N."/>
            <person name="Uechi K."/>
            <person name="Horii T."/>
            <person name="Iida T."/>
            <person name="Fujita J."/>
            <person name="Nakamura S."/>
        </authorList>
    </citation>
    <scope>NUCLEOTIDE SEQUENCE [LARGE SCALE GENOMIC DNA]</scope>
    <source>
        <strain evidence="2 3">JCM 15657</strain>
    </source>
</reference>
<feature type="compositionally biased region" description="Low complexity" evidence="1">
    <location>
        <begin position="62"/>
        <end position="72"/>
    </location>
</feature>
<accession>A0A7I7NGA8</accession>
<proteinExistence type="predicted"/>